<evidence type="ECO:0000256" key="1">
    <source>
        <dbReference type="ARBA" id="ARBA00004141"/>
    </source>
</evidence>
<keyword evidence="4 6" id="KW-0472">Membrane</keyword>
<feature type="transmembrane region" description="Helical" evidence="6">
    <location>
        <begin position="218"/>
        <end position="236"/>
    </location>
</feature>
<keyword evidence="3 6" id="KW-1133">Transmembrane helix</keyword>
<gene>
    <name evidence="8" type="ORF">DV707_13130</name>
</gene>
<proteinExistence type="predicted"/>
<evidence type="ECO:0000256" key="5">
    <source>
        <dbReference type="SAM" id="MobiDB-lite"/>
    </source>
</evidence>
<dbReference type="AlphaFoldDB" id="A0A4D6H5E4"/>
<feature type="transmembrane region" description="Helical" evidence="6">
    <location>
        <begin position="130"/>
        <end position="149"/>
    </location>
</feature>
<feature type="domain" description="Peptidase S54 rhomboid" evidence="7">
    <location>
        <begin position="99"/>
        <end position="233"/>
    </location>
</feature>
<protein>
    <submittedName>
        <fullName evidence="8">Rhomboid family intramembrane serine protease</fullName>
    </submittedName>
</protein>
<reference evidence="8 9" key="1">
    <citation type="journal article" date="2019" name="Nat. Commun.">
        <title>A new type of DNA phosphorothioation-based antiviral system in archaea.</title>
        <authorList>
            <person name="Xiong L."/>
            <person name="Liu S."/>
            <person name="Chen S."/>
            <person name="Xiao Y."/>
            <person name="Zhu B."/>
            <person name="Gao Y."/>
            <person name="Zhang Y."/>
            <person name="Chen B."/>
            <person name="Luo J."/>
            <person name="Deng Z."/>
            <person name="Chen X."/>
            <person name="Wang L."/>
            <person name="Chen S."/>
        </authorList>
    </citation>
    <scope>NUCLEOTIDE SEQUENCE [LARGE SCALE GENOMIC DNA]</scope>
    <source>
        <strain evidence="8 9">CGMCC 1.10331</strain>
    </source>
</reference>
<dbReference type="InterPro" id="IPR035952">
    <property type="entry name" value="Rhomboid-like_sf"/>
</dbReference>
<keyword evidence="2 6" id="KW-0812">Transmembrane</keyword>
<sequence length="246" mass="26968">MVDEICLNRSGRSHNTRTRMPADHQKTRSQLTRFFFQVLSSATQLRNQVIGTITLTALLVAIFQAEMIAANALDYSTSRALLTSLSREAKIFLAATIGPFIHQGPRHLTDNLGVLLVAGTYLEYQYDRSFLYTFYLGVGYLAAWAPLAIGSVGSVGASGATFGLTSWLLVHSISRLLEVGYDRVLDLRTLHAAAVFFGLVKARETVVILGMVSGADDVTHFLGAFIGLLLGLKFVLDYHDIQLLDL</sequence>
<dbReference type="InterPro" id="IPR022764">
    <property type="entry name" value="Peptidase_S54_rhomboid_dom"/>
</dbReference>
<evidence type="ECO:0000313" key="9">
    <source>
        <dbReference type="Proteomes" id="UP000296733"/>
    </source>
</evidence>
<evidence type="ECO:0000256" key="4">
    <source>
        <dbReference type="ARBA" id="ARBA00023136"/>
    </source>
</evidence>
<dbReference type="GO" id="GO:0016020">
    <property type="term" value="C:membrane"/>
    <property type="evidence" value="ECO:0007669"/>
    <property type="project" value="UniProtKB-SubCell"/>
</dbReference>
<dbReference type="GO" id="GO:0006508">
    <property type="term" value="P:proteolysis"/>
    <property type="evidence" value="ECO:0007669"/>
    <property type="project" value="UniProtKB-KW"/>
</dbReference>
<dbReference type="EMBL" id="CP031311">
    <property type="protein sequence ID" value="QCC48526.1"/>
    <property type="molecule type" value="Genomic_DNA"/>
</dbReference>
<accession>A0A4D6H5E4</accession>
<evidence type="ECO:0000256" key="2">
    <source>
        <dbReference type="ARBA" id="ARBA00022692"/>
    </source>
</evidence>
<dbReference type="GO" id="GO:0004252">
    <property type="term" value="F:serine-type endopeptidase activity"/>
    <property type="evidence" value="ECO:0007669"/>
    <property type="project" value="InterPro"/>
</dbReference>
<dbReference type="Gene3D" id="1.20.1540.10">
    <property type="entry name" value="Rhomboid-like"/>
    <property type="match status" value="1"/>
</dbReference>
<evidence type="ECO:0000313" key="8">
    <source>
        <dbReference type="EMBL" id="QCC48526.1"/>
    </source>
</evidence>
<dbReference type="Proteomes" id="UP000296733">
    <property type="component" value="Chromosome"/>
</dbReference>
<evidence type="ECO:0000256" key="6">
    <source>
        <dbReference type="SAM" id="Phobius"/>
    </source>
</evidence>
<name>A0A4D6H5E4_9EURY</name>
<organism evidence="8 9">
    <name type="scientific">Halobellus limi</name>
    <dbReference type="NCBI Taxonomy" id="699433"/>
    <lineage>
        <taxon>Archaea</taxon>
        <taxon>Methanobacteriati</taxon>
        <taxon>Methanobacteriota</taxon>
        <taxon>Stenosarchaea group</taxon>
        <taxon>Halobacteria</taxon>
        <taxon>Halobacteriales</taxon>
        <taxon>Haloferacaceae</taxon>
        <taxon>Halobellus</taxon>
    </lineage>
</organism>
<feature type="region of interest" description="Disordered" evidence="5">
    <location>
        <begin position="1"/>
        <end position="24"/>
    </location>
</feature>
<keyword evidence="8" id="KW-0645">Protease</keyword>
<keyword evidence="8" id="KW-0378">Hydrolase</keyword>
<evidence type="ECO:0000256" key="3">
    <source>
        <dbReference type="ARBA" id="ARBA00022989"/>
    </source>
</evidence>
<dbReference type="SUPFAM" id="SSF144091">
    <property type="entry name" value="Rhomboid-like"/>
    <property type="match status" value="1"/>
</dbReference>
<dbReference type="Pfam" id="PF01694">
    <property type="entry name" value="Rhomboid"/>
    <property type="match status" value="1"/>
</dbReference>
<dbReference type="KEGG" id="hlm:DV707_13130"/>
<comment type="subcellular location">
    <subcellularLocation>
        <location evidence="1">Membrane</location>
        <topology evidence="1">Multi-pass membrane protein</topology>
    </subcellularLocation>
</comment>
<evidence type="ECO:0000259" key="7">
    <source>
        <dbReference type="Pfam" id="PF01694"/>
    </source>
</evidence>